<dbReference type="InterPro" id="IPR052928">
    <property type="entry name" value="Desiccation-related_membrane"/>
</dbReference>
<dbReference type="RefSeq" id="WP_376891304.1">
    <property type="nucleotide sequence ID" value="NZ_JBHULS010000001.1"/>
</dbReference>
<keyword evidence="1" id="KW-1133">Transmembrane helix</keyword>
<keyword evidence="1" id="KW-0472">Membrane</keyword>
<dbReference type="Gene3D" id="1.20.120.20">
    <property type="entry name" value="Apolipoprotein"/>
    <property type="match status" value="1"/>
</dbReference>
<evidence type="ECO:0000313" key="2">
    <source>
        <dbReference type="EMBL" id="MFD2550528.1"/>
    </source>
</evidence>
<protein>
    <submittedName>
        <fullName evidence="2">YtxH domain-containing protein</fullName>
    </submittedName>
</protein>
<accession>A0ABW5KQF3</accession>
<sequence length="108" mass="11793">MAKESTVLGLLAGTAIGVAIGLLFAPDKGENTRKRLVDEATALKDKINAETHDLKDKVAASVSDRKDTFENQLETIVSDLSYQTEDVITALETKLQALKEKNKTFQKS</sequence>
<evidence type="ECO:0000256" key="1">
    <source>
        <dbReference type="SAM" id="Phobius"/>
    </source>
</evidence>
<feature type="transmembrane region" description="Helical" evidence="1">
    <location>
        <begin position="6"/>
        <end position="25"/>
    </location>
</feature>
<dbReference type="Pfam" id="PF12732">
    <property type="entry name" value="YtxH"/>
    <property type="match status" value="1"/>
</dbReference>
<reference evidence="3" key="1">
    <citation type="journal article" date="2019" name="Int. J. Syst. Evol. Microbiol.">
        <title>The Global Catalogue of Microorganisms (GCM) 10K type strain sequencing project: providing services to taxonomists for standard genome sequencing and annotation.</title>
        <authorList>
            <consortium name="The Broad Institute Genomics Platform"/>
            <consortium name="The Broad Institute Genome Sequencing Center for Infectious Disease"/>
            <person name="Wu L."/>
            <person name="Ma J."/>
        </authorList>
    </citation>
    <scope>NUCLEOTIDE SEQUENCE [LARGE SCALE GENOMIC DNA]</scope>
    <source>
        <strain evidence="3">KCTC 42587</strain>
    </source>
</reference>
<dbReference type="EMBL" id="JBHULS010000001">
    <property type="protein sequence ID" value="MFD2550528.1"/>
    <property type="molecule type" value="Genomic_DNA"/>
</dbReference>
<dbReference type="PANTHER" id="PTHR35792:SF1">
    <property type="entry name" value="SLL0268 PROTEIN"/>
    <property type="match status" value="1"/>
</dbReference>
<gene>
    <name evidence="2" type="ORF">ACFSQP_01745</name>
</gene>
<dbReference type="InterPro" id="IPR024623">
    <property type="entry name" value="YtxH"/>
</dbReference>
<dbReference type="Proteomes" id="UP001597472">
    <property type="component" value="Unassembled WGS sequence"/>
</dbReference>
<dbReference type="PANTHER" id="PTHR35792">
    <property type="entry name" value="GENERAL STRESS PROTEIN"/>
    <property type="match status" value="1"/>
</dbReference>
<organism evidence="2 3">
    <name type="scientific">Bizionia sediminis</name>
    <dbReference type="NCBI Taxonomy" id="1737064"/>
    <lineage>
        <taxon>Bacteria</taxon>
        <taxon>Pseudomonadati</taxon>
        <taxon>Bacteroidota</taxon>
        <taxon>Flavobacteriia</taxon>
        <taxon>Flavobacteriales</taxon>
        <taxon>Flavobacteriaceae</taxon>
        <taxon>Bizionia</taxon>
    </lineage>
</organism>
<comment type="caution">
    <text evidence="2">The sequence shown here is derived from an EMBL/GenBank/DDBJ whole genome shotgun (WGS) entry which is preliminary data.</text>
</comment>
<dbReference type="SUPFAM" id="SSF58113">
    <property type="entry name" value="Apolipoprotein A-I"/>
    <property type="match status" value="1"/>
</dbReference>
<keyword evidence="3" id="KW-1185">Reference proteome</keyword>
<keyword evidence="1" id="KW-0812">Transmembrane</keyword>
<name>A0ABW5KQF3_9FLAO</name>
<proteinExistence type="predicted"/>
<evidence type="ECO:0000313" key="3">
    <source>
        <dbReference type="Proteomes" id="UP001597472"/>
    </source>
</evidence>